<comment type="similarity">
    <text evidence="1">Belongs to the Whirly family.</text>
</comment>
<evidence type="ECO:0000256" key="1">
    <source>
        <dbReference type="ARBA" id="ARBA00006061"/>
    </source>
</evidence>
<proteinExistence type="inferred from homology"/>
<evidence type="ECO:0000256" key="2">
    <source>
        <dbReference type="ARBA" id="ARBA00022946"/>
    </source>
</evidence>
<dbReference type="PANTHER" id="PTHR31745">
    <property type="entry name" value="SINGLE-STRANDED DNA-BINDING PROTEIN WHY2, MITOCHONDRIAL"/>
    <property type="match status" value="1"/>
</dbReference>
<comment type="caution">
    <text evidence="3">The sequence shown here is derived from an EMBL/GenBank/DDBJ whole genome shotgun (WGS) entry which is preliminary data.</text>
</comment>
<evidence type="ECO:0000313" key="3">
    <source>
        <dbReference type="EMBL" id="KAL2349291.1"/>
    </source>
</evidence>
<keyword evidence="2" id="KW-0809">Transit peptide</keyword>
<protein>
    <submittedName>
        <fullName evidence="3">Uncharacterized protein</fullName>
    </submittedName>
</protein>
<dbReference type="InterPro" id="IPR013742">
    <property type="entry name" value="Whirly"/>
</dbReference>
<name>A0ABD1NN12_9FABA</name>
<dbReference type="PANTHER" id="PTHR31745:SF2">
    <property type="entry name" value="SINGLE-STRANDED DNA-BINDING PROTEIN WHY1, CHLOROPLASTIC"/>
    <property type="match status" value="1"/>
</dbReference>
<reference evidence="3 4" key="1">
    <citation type="submission" date="2024-08" db="EMBL/GenBank/DDBJ databases">
        <title>Insights into the chromosomal genome structure of Flemingia macrophylla.</title>
        <authorList>
            <person name="Ding Y."/>
            <person name="Zhao Y."/>
            <person name="Bi W."/>
            <person name="Wu M."/>
            <person name="Zhao G."/>
            <person name="Gong Y."/>
            <person name="Li W."/>
            <person name="Zhang P."/>
        </authorList>
    </citation>
    <scope>NUCLEOTIDE SEQUENCE [LARGE SCALE GENOMIC DNA]</scope>
    <source>
        <strain evidence="3">DYQJB</strain>
        <tissue evidence="3">Leaf</tissue>
    </source>
</reference>
<organism evidence="3 4">
    <name type="scientific">Flemingia macrophylla</name>
    <dbReference type="NCBI Taxonomy" id="520843"/>
    <lineage>
        <taxon>Eukaryota</taxon>
        <taxon>Viridiplantae</taxon>
        <taxon>Streptophyta</taxon>
        <taxon>Embryophyta</taxon>
        <taxon>Tracheophyta</taxon>
        <taxon>Spermatophyta</taxon>
        <taxon>Magnoliopsida</taxon>
        <taxon>eudicotyledons</taxon>
        <taxon>Gunneridae</taxon>
        <taxon>Pentapetalae</taxon>
        <taxon>rosids</taxon>
        <taxon>fabids</taxon>
        <taxon>Fabales</taxon>
        <taxon>Fabaceae</taxon>
        <taxon>Papilionoideae</taxon>
        <taxon>50 kb inversion clade</taxon>
        <taxon>NPAAA clade</taxon>
        <taxon>indigoferoid/millettioid clade</taxon>
        <taxon>Phaseoleae</taxon>
        <taxon>Flemingia</taxon>
    </lineage>
</organism>
<dbReference type="SUPFAM" id="SSF54447">
    <property type="entry name" value="ssDNA-binding transcriptional regulator domain"/>
    <property type="match status" value="1"/>
</dbReference>
<dbReference type="InterPro" id="IPR009044">
    <property type="entry name" value="ssDNA-bd_transcriptional_reg"/>
</dbReference>
<dbReference type="EMBL" id="JBGMDY010000001">
    <property type="protein sequence ID" value="KAL2349291.1"/>
    <property type="molecule type" value="Genomic_DNA"/>
</dbReference>
<dbReference type="Proteomes" id="UP001603857">
    <property type="component" value="Unassembled WGS sequence"/>
</dbReference>
<dbReference type="Pfam" id="PF08536">
    <property type="entry name" value="Whirly"/>
    <property type="match status" value="1"/>
</dbReference>
<keyword evidence="4" id="KW-1185">Reference proteome</keyword>
<evidence type="ECO:0000313" key="4">
    <source>
        <dbReference type="Proteomes" id="UP001603857"/>
    </source>
</evidence>
<accession>A0ABD1NN12</accession>
<dbReference type="AlphaFoldDB" id="A0ABD1NN12"/>
<sequence>MSKVQSITLKHVSVPTHSFVPPKFRVPSNRNVSFTATPNFPPLSVKCYHPKSSSSPPQQPPVGGELPQKVYVGYSIYTLKGVITVTPRPPEFEQKNSGAFAVSREGYVLLQFAPSYGGDEVVYNWNQKEVFALSVSEMATLINLGARGSCEFLHETMKPKSDEYEVRKVLKVEPILDASGHLLILSVQKKHENEDMNKIEKNISIPVVRAELAVLRSTFNYIMPYLLGWNAFANSIKPEVYSRVNSTSPRYTANDEWNR</sequence>
<dbReference type="Gene3D" id="2.30.31.10">
    <property type="entry name" value="Transcriptional Coactivator Pc4, Chain A"/>
    <property type="match status" value="1"/>
</dbReference>
<dbReference type="GO" id="GO:0003677">
    <property type="term" value="F:DNA binding"/>
    <property type="evidence" value="ECO:0007669"/>
    <property type="project" value="UniProtKB-ARBA"/>
</dbReference>
<gene>
    <name evidence="3" type="ORF">Fmac_003291</name>
</gene>